<evidence type="ECO:0000259" key="10">
    <source>
        <dbReference type="SMART" id="SM00363"/>
    </source>
</evidence>
<evidence type="ECO:0000256" key="7">
    <source>
        <dbReference type="HAMAP-Rule" id="MF_01306"/>
    </source>
</evidence>
<gene>
    <name evidence="7 12" type="primary">rpsD</name>
    <name evidence="12" type="ORF">KC675_02525</name>
</gene>
<feature type="region of interest" description="Disordered" evidence="9">
    <location>
        <begin position="23"/>
        <end position="43"/>
    </location>
</feature>
<evidence type="ECO:0000313" key="12">
    <source>
        <dbReference type="EMBL" id="MCA9380033.1"/>
    </source>
</evidence>
<dbReference type="GO" id="GO:0006412">
    <property type="term" value="P:translation"/>
    <property type="evidence" value="ECO:0007669"/>
    <property type="project" value="UniProtKB-UniRule"/>
</dbReference>
<evidence type="ECO:0000256" key="6">
    <source>
        <dbReference type="ARBA" id="ARBA00035254"/>
    </source>
</evidence>
<evidence type="ECO:0000256" key="1">
    <source>
        <dbReference type="ARBA" id="ARBA00007465"/>
    </source>
</evidence>
<reference evidence="12" key="1">
    <citation type="submission" date="2020-04" db="EMBL/GenBank/DDBJ databases">
        <authorList>
            <person name="Zhang T."/>
        </authorList>
    </citation>
    <scope>NUCLEOTIDE SEQUENCE</scope>
    <source>
        <strain evidence="12">HKST-UBA15</strain>
    </source>
</reference>
<dbReference type="GO" id="GO:0019843">
    <property type="term" value="F:rRNA binding"/>
    <property type="evidence" value="ECO:0007669"/>
    <property type="project" value="UniProtKB-UniRule"/>
</dbReference>
<dbReference type="InterPro" id="IPR001912">
    <property type="entry name" value="Ribosomal_uS4_N"/>
</dbReference>
<dbReference type="InterPro" id="IPR002942">
    <property type="entry name" value="S4_RNA-bd"/>
</dbReference>
<dbReference type="InterPro" id="IPR022801">
    <property type="entry name" value="Ribosomal_uS4"/>
</dbReference>
<dbReference type="GO" id="GO:0015935">
    <property type="term" value="C:small ribosomal subunit"/>
    <property type="evidence" value="ECO:0007669"/>
    <property type="project" value="InterPro"/>
</dbReference>
<evidence type="ECO:0000256" key="8">
    <source>
        <dbReference type="RuleBase" id="RU003699"/>
    </source>
</evidence>
<comment type="function">
    <text evidence="7">With S5 and S12 plays an important role in translational accuracy.</text>
</comment>
<dbReference type="SUPFAM" id="SSF55174">
    <property type="entry name" value="Alpha-L RNA-binding motif"/>
    <property type="match status" value="1"/>
</dbReference>
<dbReference type="FunFam" id="3.10.290.10:FF:000001">
    <property type="entry name" value="30S ribosomal protein S4"/>
    <property type="match status" value="1"/>
</dbReference>
<feature type="domain" description="Small ribosomal subunit protein uS4 N-terminal" evidence="11">
    <location>
        <begin position="3"/>
        <end position="89"/>
    </location>
</feature>
<keyword evidence="3 7" id="KW-0694">RNA-binding</keyword>
<dbReference type="CDD" id="cd00165">
    <property type="entry name" value="S4"/>
    <property type="match status" value="1"/>
</dbReference>
<dbReference type="NCBIfam" id="TIGR01017">
    <property type="entry name" value="rpsD_bact"/>
    <property type="match status" value="1"/>
</dbReference>
<evidence type="ECO:0000256" key="3">
    <source>
        <dbReference type="ARBA" id="ARBA00022884"/>
    </source>
</evidence>
<dbReference type="PROSITE" id="PS00632">
    <property type="entry name" value="RIBOSOMAL_S4"/>
    <property type="match status" value="1"/>
</dbReference>
<dbReference type="SMART" id="SM01390">
    <property type="entry name" value="Ribosomal_S4"/>
    <property type="match status" value="1"/>
</dbReference>
<dbReference type="AlphaFoldDB" id="A0A955IB58"/>
<comment type="subunit">
    <text evidence="7">Part of the 30S ribosomal subunit. Contacts protein S5. The interaction surface between S4 and S5 is involved in control of translational fidelity.</text>
</comment>
<reference evidence="12" key="2">
    <citation type="journal article" date="2021" name="Microbiome">
        <title>Successional dynamics and alternative stable states in a saline activated sludge microbial community over 9 years.</title>
        <authorList>
            <person name="Wang Y."/>
            <person name="Ye J."/>
            <person name="Ju F."/>
            <person name="Liu L."/>
            <person name="Boyd J.A."/>
            <person name="Deng Y."/>
            <person name="Parks D.H."/>
            <person name="Jiang X."/>
            <person name="Yin X."/>
            <person name="Woodcroft B.J."/>
            <person name="Tyson G.W."/>
            <person name="Hugenholtz P."/>
            <person name="Polz M.F."/>
            <person name="Zhang T."/>
        </authorList>
    </citation>
    <scope>NUCLEOTIDE SEQUENCE</scope>
    <source>
        <strain evidence="12">HKST-UBA15</strain>
    </source>
</reference>
<dbReference type="GO" id="GO:0003735">
    <property type="term" value="F:structural constituent of ribosome"/>
    <property type="evidence" value="ECO:0007669"/>
    <property type="project" value="InterPro"/>
</dbReference>
<accession>A0A955IB58</accession>
<dbReference type="NCBIfam" id="NF003717">
    <property type="entry name" value="PRK05327.1"/>
    <property type="match status" value="1"/>
</dbReference>
<dbReference type="Pfam" id="PF00163">
    <property type="entry name" value="Ribosomal_S4"/>
    <property type="match status" value="1"/>
</dbReference>
<keyword evidence="4 7" id="KW-0689">Ribosomal protein</keyword>
<sequence>MARYTGPKWKISRRENYDIFGSETWRKRPNPPGVHTTSKSRPSNYAVQFREKQKVKRIYGLMEKQFKKIYQDASKATGNTGTRMLQLLELRLDNVVYRLKLAKTRNQARQFVTHGHVIVNGQKVTIPSYSMKVGDQVALDPKFQKEDHIKVMQAELKNVKVPEWLKEGQVKTLPTRDMLDQGIEEQQIIEFYSR</sequence>
<dbReference type="Gene3D" id="1.10.1050.10">
    <property type="entry name" value="Ribosomal Protein S4 Delta 41, Chain A, domain 1"/>
    <property type="match status" value="1"/>
</dbReference>
<proteinExistence type="inferred from homology"/>
<dbReference type="InterPro" id="IPR005709">
    <property type="entry name" value="Ribosomal_uS4_bac-type"/>
</dbReference>
<keyword evidence="2 7" id="KW-0699">rRNA-binding</keyword>
<keyword evidence="5 7" id="KW-0687">Ribonucleoprotein</keyword>
<evidence type="ECO:0000256" key="2">
    <source>
        <dbReference type="ARBA" id="ARBA00022730"/>
    </source>
</evidence>
<evidence type="ECO:0000259" key="11">
    <source>
        <dbReference type="SMART" id="SM01390"/>
    </source>
</evidence>
<comment type="caution">
    <text evidence="12">The sequence shown here is derived from an EMBL/GenBank/DDBJ whole genome shotgun (WGS) entry which is preliminary data.</text>
</comment>
<dbReference type="InterPro" id="IPR018079">
    <property type="entry name" value="Ribosomal_uS4_CS"/>
</dbReference>
<evidence type="ECO:0000256" key="4">
    <source>
        <dbReference type="ARBA" id="ARBA00022980"/>
    </source>
</evidence>
<name>A0A955IB58_9BACT</name>
<dbReference type="EMBL" id="JAGQLL010000025">
    <property type="protein sequence ID" value="MCA9380033.1"/>
    <property type="molecule type" value="Genomic_DNA"/>
</dbReference>
<evidence type="ECO:0000313" key="13">
    <source>
        <dbReference type="Proteomes" id="UP000745577"/>
    </source>
</evidence>
<dbReference type="Gene3D" id="3.10.290.10">
    <property type="entry name" value="RNA-binding S4 domain"/>
    <property type="match status" value="1"/>
</dbReference>
<comment type="function">
    <text evidence="7">One of the primary rRNA binding proteins, it binds directly to 16S rRNA where it nucleates assembly of the body of the 30S subunit.</text>
</comment>
<dbReference type="PANTHER" id="PTHR11831">
    <property type="entry name" value="30S 40S RIBOSOMAL PROTEIN"/>
    <property type="match status" value="1"/>
</dbReference>
<comment type="similarity">
    <text evidence="1 7 8">Belongs to the universal ribosomal protein uS4 family.</text>
</comment>
<dbReference type="SMART" id="SM00363">
    <property type="entry name" value="S4"/>
    <property type="match status" value="1"/>
</dbReference>
<organism evidence="12 13">
    <name type="scientific">Candidatus Dojkabacteria bacterium</name>
    <dbReference type="NCBI Taxonomy" id="2099670"/>
    <lineage>
        <taxon>Bacteria</taxon>
        <taxon>Candidatus Dojkabacteria</taxon>
    </lineage>
</organism>
<dbReference type="InterPro" id="IPR036986">
    <property type="entry name" value="S4_RNA-bd_sf"/>
</dbReference>
<dbReference type="GO" id="GO:0042274">
    <property type="term" value="P:ribosomal small subunit biogenesis"/>
    <property type="evidence" value="ECO:0007669"/>
    <property type="project" value="TreeGrafter"/>
</dbReference>
<dbReference type="HAMAP" id="MF_01306_B">
    <property type="entry name" value="Ribosomal_uS4_B"/>
    <property type="match status" value="1"/>
</dbReference>
<feature type="domain" description="RNA-binding S4" evidence="10">
    <location>
        <begin position="90"/>
        <end position="150"/>
    </location>
</feature>
<dbReference type="PROSITE" id="PS50889">
    <property type="entry name" value="S4"/>
    <property type="match status" value="1"/>
</dbReference>
<evidence type="ECO:0000256" key="9">
    <source>
        <dbReference type="SAM" id="MobiDB-lite"/>
    </source>
</evidence>
<dbReference type="Pfam" id="PF01479">
    <property type="entry name" value="S4"/>
    <property type="match status" value="1"/>
</dbReference>
<dbReference type="PANTHER" id="PTHR11831:SF4">
    <property type="entry name" value="SMALL RIBOSOMAL SUBUNIT PROTEIN US4M"/>
    <property type="match status" value="1"/>
</dbReference>
<protein>
    <recommendedName>
        <fullName evidence="6 7">Small ribosomal subunit protein uS4</fullName>
    </recommendedName>
</protein>
<evidence type="ECO:0000256" key="5">
    <source>
        <dbReference type="ARBA" id="ARBA00023274"/>
    </source>
</evidence>
<dbReference type="Proteomes" id="UP000745577">
    <property type="component" value="Unassembled WGS sequence"/>
</dbReference>